<keyword evidence="1" id="KW-1133">Transmembrane helix</keyword>
<organism evidence="4 6">
    <name type="scientific">Bursaphelenchus xylophilus</name>
    <name type="common">Pinewood nematode worm</name>
    <name type="synonym">Aphelenchoides xylophilus</name>
    <dbReference type="NCBI Taxonomy" id="6326"/>
    <lineage>
        <taxon>Eukaryota</taxon>
        <taxon>Metazoa</taxon>
        <taxon>Ecdysozoa</taxon>
        <taxon>Nematoda</taxon>
        <taxon>Chromadorea</taxon>
        <taxon>Rhabditida</taxon>
        <taxon>Tylenchina</taxon>
        <taxon>Tylenchomorpha</taxon>
        <taxon>Aphelenchoidea</taxon>
        <taxon>Aphelenchoididae</taxon>
        <taxon>Bursaphelenchus</taxon>
    </lineage>
</organism>
<evidence type="ECO:0000313" key="6">
    <source>
        <dbReference type="WBParaSite" id="BXY_0643300.1"/>
    </source>
</evidence>
<gene>
    <name evidence="2" type="ORF">BXYJ_LOCUS15746</name>
</gene>
<dbReference type="Proteomes" id="UP000095284">
    <property type="component" value="Unplaced"/>
</dbReference>
<keyword evidence="1" id="KW-0812">Transmembrane</keyword>
<dbReference type="WBParaSite" id="BXY_0643300.1">
    <property type="protein sequence ID" value="BXY_0643300.1"/>
    <property type="gene ID" value="BXY_0643300"/>
</dbReference>
<accession>A0A1I7S0A9</accession>
<dbReference type="EMBL" id="CAJFCV020000006">
    <property type="protein sequence ID" value="CAG9132171.1"/>
    <property type="molecule type" value="Genomic_DNA"/>
</dbReference>
<dbReference type="AlphaFoldDB" id="A0A1I7S0A9"/>
<evidence type="ECO:0000313" key="5">
    <source>
        <dbReference type="Proteomes" id="UP000659654"/>
    </source>
</evidence>
<evidence type="ECO:0000313" key="3">
    <source>
        <dbReference type="EMBL" id="CAG9132171.1"/>
    </source>
</evidence>
<evidence type="ECO:0000313" key="4">
    <source>
        <dbReference type="Proteomes" id="UP000095284"/>
    </source>
</evidence>
<reference evidence="3" key="2">
    <citation type="submission" date="2020-08" db="EMBL/GenBank/DDBJ databases">
        <authorList>
            <person name="Kikuchi T."/>
        </authorList>
    </citation>
    <scope>NUCLEOTIDE SEQUENCE</scope>
    <source>
        <strain evidence="2">Ka4C1</strain>
    </source>
</reference>
<protein>
    <submittedName>
        <fullName evidence="2">(pine wood nematode) hypothetical protein</fullName>
    </submittedName>
</protein>
<sequence length="239" mass="27403">MIFIGTDFFNLTAELQNEVSYTNPEKRARQTYAATWFLLVSLKRRDTTFKTTLFCMVYHIIHTIFLIIMWWLKLQPILNNMGMVGPLINLAGSSSATVTSWNCTVPYSPDGKKTVIAACYHNMAATNALMASALYFFTWLGVLTNLLQIFNIIFETLPFRRRVLVEGLLKNTEYDPRSLRRLLDSLSIDNCFMLQYMCKKLSPTVVSLLFAHIVNLYDSTEPPTKKAKETGLIMEQMKP</sequence>
<evidence type="ECO:0000256" key="1">
    <source>
        <dbReference type="SAM" id="Phobius"/>
    </source>
</evidence>
<keyword evidence="5" id="KW-1185">Reference proteome</keyword>
<keyword evidence="1" id="KW-0472">Membrane</keyword>
<feature type="transmembrane region" description="Helical" evidence="1">
    <location>
        <begin position="133"/>
        <end position="154"/>
    </location>
</feature>
<dbReference type="EMBL" id="CAJFDI010000006">
    <property type="protein sequence ID" value="CAD5235655.1"/>
    <property type="molecule type" value="Genomic_DNA"/>
</dbReference>
<reference evidence="6" key="1">
    <citation type="submission" date="2016-11" db="UniProtKB">
        <authorList>
            <consortium name="WormBaseParasite"/>
        </authorList>
    </citation>
    <scope>IDENTIFICATION</scope>
</reference>
<proteinExistence type="predicted"/>
<dbReference type="Proteomes" id="UP000582659">
    <property type="component" value="Unassembled WGS sequence"/>
</dbReference>
<dbReference type="Proteomes" id="UP000659654">
    <property type="component" value="Unassembled WGS sequence"/>
</dbReference>
<feature type="transmembrane region" description="Helical" evidence="1">
    <location>
        <begin position="53"/>
        <end position="72"/>
    </location>
</feature>
<evidence type="ECO:0000313" key="2">
    <source>
        <dbReference type="EMBL" id="CAD5235655.1"/>
    </source>
</evidence>
<name>A0A1I7S0A9_BURXY</name>